<evidence type="ECO:0000256" key="7">
    <source>
        <dbReference type="ARBA" id="ARBA00023239"/>
    </source>
</evidence>
<reference evidence="10 11" key="1">
    <citation type="submission" date="2019-07" db="EMBL/GenBank/DDBJ databases">
        <title>Pseudomonas mangiferae sp. nov., isolated from bark of mango tree in Thailand.</title>
        <authorList>
            <person name="Srisuk N."/>
            <person name="Anurat P."/>
        </authorList>
    </citation>
    <scope>NUCLEOTIDE SEQUENCE [LARGE SCALE GENOMIC DNA]</scope>
    <source>
        <strain evidence="10 11">DMKU_BBB3-04</strain>
    </source>
</reference>
<dbReference type="PIRSF" id="PIRSF000370">
    <property type="entry name" value="QueE"/>
    <property type="match status" value="1"/>
</dbReference>
<feature type="binding site" evidence="8">
    <location>
        <position position="52"/>
    </location>
    <ligand>
        <name>[4Fe-4S] cluster</name>
        <dbReference type="ChEBI" id="CHEBI:49883"/>
        <note>4Fe-4S-S-AdoMet</note>
    </ligand>
</feature>
<dbReference type="Pfam" id="PF04055">
    <property type="entry name" value="Radical_SAM"/>
    <property type="match status" value="1"/>
</dbReference>
<name>A0A553GUF3_9PSED</name>
<keyword evidence="4 8" id="KW-0460">Magnesium</keyword>
<keyword evidence="11" id="KW-1185">Reference proteome</keyword>
<evidence type="ECO:0000256" key="2">
    <source>
        <dbReference type="ARBA" id="ARBA00022691"/>
    </source>
</evidence>
<dbReference type="GO" id="GO:0000287">
    <property type="term" value="F:magnesium ion binding"/>
    <property type="evidence" value="ECO:0007669"/>
    <property type="project" value="UniProtKB-UniRule"/>
</dbReference>
<dbReference type="CDD" id="cd01335">
    <property type="entry name" value="Radical_SAM"/>
    <property type="match status" value="1"/>
</dbReference>
<dbReference type="SUPFAM" id="SSF102114">
    <property type="entry name" value="Radical SAM enzymes"/>
    <property type="match status" value="1"/>
</dbReference>
<feature type="binding site" evidence="8">
    <location>
        <begin position="51"/>
        <end position="53"/>
    </location>
    <ligand>
        <name>S-adenosyl-L-methionine</name>
        <dbReference type="ChEBI" id="CHEBI:59789"/>
    </ligand>
</feature>
<accession>A0A553GUF3</accession>
<dbReference type="OrthoDB" id="9792276at2"/>
<keyword evidence="6 8" id="KW-0411">Iron-sulfur</keyword>
<dbReference type="InterPro" id="IPR058240">
    <property type="entry name" value="rSAM_sf"/>
</dbReference>
<evidence type="ECO:0000256" key="6">
    <source>
        <dbReference type="ARBA" id="ARBA00023014"/>
    </source>
</evidence>
<keyword evidence="5 8" id="KW-0408">Iron</keyword>
<keyword evidence="8" id="KW-0671">Queuosine biosynthesis</keyword>
<dbReference type="GO" id="GO:0051539">
    <property type="term" value="F:4 iron, 4 sulfur cluster binding"/>
    <property type="evidence" value="ECO:0007669"/>
    <property type="project" value="UniProtKB-UniRule"/>
</dbReference>
<dbReference type="EMBL" id="VJOY01000019">
    <property type="protein sequence ID" value="TRX73158.1"/>
    <property type="molecule type" value="Genomic_DNA"/>
</dbReference>
<dbReference type="InterPro" id="IPR013785">
    <property type="entry name" value="Aldolase_TIM"/>
</dbReference>
<dbReference type="PROSITE" id="PS51918">
    <property type="entry name" value="RADICAL_SAM"/>
    <property type="match status" value="1"/>
</dbReference>
<evidence type="ECO:0000259" key="9">
    <source>
        <dbReference type="PROSITE" id="PS51918"/>
    </source>
</evidence>
<dbReference type="UniPathway" id="UPA00391"/>
<feature type="binding site" evidence="8">
    <location>
        <position position="86"/>
    </location>
    <ligand>
        <name>substrate</name>
    </ligand>
</feature>
<evidence type="ECO:0000256" key="5">
    <source>
        <dbReference type="ARBA" id="ARBA00023004"/>
    </source>
</evidence>
<feature type="binding site" evidence="8">
    <location>
        <position position="229"/>
    </location>
    <ligand>
        <name>substrate</name>
    </ligand>
</feature>
<protein>
    <recommendedName>
        <fullName evidence="8">7-carboxy-7-deazaguanine synthase</fullName>
        <shortName evidence="8">CDG synthase</shortName>
        <ecNumber evidence="8">4.3.99.3</ecNumber>
    </recommendedName>
    <alternativeName>
        <fullName evidence="8">Queuosine biosynthesis protein QueE</fullName>
    </alternativeName>
</protein>
<keyword evidence="1 8" id="KW-0004">4Fe-4S</keyword>
<keyword evidence="2 8" id="KW-0949">S-adenosyl-L-methionine</keyword>
<comment type="subunit">
    <text evidence="8">Homodimer.</text>
</comment>
<feature type="binding site" evidence="8">
    <location>
        <begin position="26"/>
        <end position="28"/>
    </location>
    <ligand>
        <name>substrate</name>
    </ligand>
</feature>
<dbReference type="GO" id="GO:0016840">
    <property type="term" value="F:carbon-nitrogen lyase activity"/>
    <property type="evidence" value="ECO:0007669"/>
    <property type="project" value="UniProtKB-UniRule"/>
</dbReference>
<dbReference type="PANTHER" id="PTHR42836:SF1">
    <property type="entry name" value="7-CARBOXY-7-DEAZAGUANINE SYNTHASE"/>
    <property type="match status" value="1"/>
</dbReference>
<dbReference type="GO" id="GO:1904047">
    <property type="term" value="F:S-adenosyl-L-methionine binding"/>
    <property type="evidence" value="ECO:0007669"/>
    <property type="project" value="UniProtKB-UniRule"/>
</dbReference>
<dbReference type="HAMAP" id="MF_00917">
    <property type="entry name" value="QueE"/>
    <property type="match status" value="1"/>
</dbReference>
<feature type="binding site" evidence="8">
    <location>
        <position position="45"/>
    </location>
    <ligand>
        <name>[4Fe-4S] cluster</name>
        <dbReference type="ChEBI" id="CHEBI:49883"/>
        <note>4Fe-4S-S-AdoMet</note>
    </ligand>
</feature>
<feature type="binding site" evidence="8">
    <location>
        <position position="54"/>
    </location>
    <ligand>
        <name>Mg(2+)</name>
        <dbReference type="ChEBI" id="CHEBI:18420"/>
    </ligand>
</feature>
<feature type="binding site" evidence="8">
    <location>
        <position position="41"/>
    </location>
    <ligand>
        <name>substrate</name>
    </ligand>
</feature>
<evidence type="ECO:0000256" key="4">
    <source>
        <dbReference type="ARBA" id="ARBA00022842"/>
    </source>
</evidence>
<dbReference type="AlphaFoldDB" id="A0A553GUF3"/>
<comment type="pathway">
    <text evidence="8">Purine metabolism; 7-cyano-7-deazaguanine biosynthesis.</text>
</comment>
<dbReference type="RefSeq" id="WP_143489990.1">
    <property type="nucleotide sequence ID" value="NZ_VJOY01000019.1"/>
</dbReference>
<organism evidence="10 11">
    <name type="scientific">Pseudomonas mangiferae</name>
    <dbReference type="NCBI Taxonomy" id="2593654"/>
    <lineage>
        <taxon>Bacteria</taxon>
        <taxon>Pseudomonadati</taxon>
        <taxon>Pseudomonadota</taxon>
        <taxon>Gammaproteobacteria</taxon>
        <taxon>Pseudomonadales</taxon>
        <taxon>Pseudomonadaceae</taxon>
        <taxon>Pseudomonas</taxon>
    </lineage>
</organism>
<evidence type="ECO:0000256" key="8">
    <source>
        <dbReference type="HAMAP-Rule" id="MF_00917"/>
    </source>
</evidence>
<dbReference type="Gene3D" id="3.20.20.70">
    <property type="entry name" value="Aldolase class I"/>
    <property type="match status" value="1"/>
</dbReference>
<feature type="binding site" evidence="8">
    <location>
        <position position="49"/>
    </location>
    <ligand>
        <name>[4Fe-4S] cluster</name>
        <dbReference type="ChEBI" id="CHEBI:49883"/>
        <note>4Fe-4S-S-AdoMet</note>
    </ligand>
</feature>
<dbReference type="Proteomes" id="UP000315235">
    <property type="component" value="Unassembled WGS sequence"/>
</dbReference>
<sequence>MFGENPIRKKAPDIEALWVEEVFRTLQGEGPFSGVPSTFVRLSGCNLRCYWCDTQFESFRWSLTPQAIVEKVRSLETPVPELIVLTGGEPFRQNIAPLIRLFIAEGFKVQVETNGTIYQAIPTGQDVTVVCSPKTPVLDLRMIEIITHYKYVLAHDEVDPRDGLPGCSTQRAGKKARLFRPPPGKPVYVMPRDDYDEQRNQDNLKACVEVATQQGYTLNLQLHKLLNLP</sequence>
<feature type="domain" description="Radical SAM core" evidence="9">
    <location>
        <begin position="32"/>
        <end position="229"/>
    </location>
</feature>
<comment type="caution">
    <text evidence="8">Lacks conserved residue(s) required for the propagation of feature annotation.</text>
</comment>
<dbReference type="InterPro" id="IPR024924">
    <property type="entry name" value="7-CO-7-deazaguanine_synth-like"/>
</dbReference>
<comment type="similarity">
    <text evidence="8">Belongs to the radical SAM superfamily. 7-carboxy-7-deazaguanine synthase family.</text>
</comment>
<evidence type="ECO:0000313" key="11">
    <source>
        <dbReference type="Proteomes" id="UP000315235"/>
    </source>
</evidence>
<dbReference type="GO" id="GO:0008616">
    <property type="term" value="P:tRNA queuosine(34) biosynthetic process"/>
    <property type="evidence" value="ECO:0007669"/>
    <property type="project" value="UniProtKB-UniRule"/>
</dbReference>
<comment type="caution">
    <text evidence="10">The sequence shown here is derived from an EMBL/GenBank/DDBJ whole genome shotgun (WGS) entry which is preliminary data.</text>
</comment>
<dbReference type="SFLD" id="SFLDS00029">
    <property type="entry name" value="Radical_SAM"/>
    <property type="match status" value="1"/>
</dbReference>
<feature type="binding site" evidence="8">
    <location>
        <begin position="132"/>
        <end position="134"/>
    </location>
    <ligand>
        <name>S-adenosyl-L-methionine</name>
        <dbReference type="ChEBI" id="CHEBI:59789"/>
    </ligand>
</feature>
<comment type="cofactor">
    <cofactor evidence="8">
        <name>[4Fe-4S] cluster</name>
        <dbReference type="ChEBI" id="CHEBI:49883"/>
    </cofactor>
    <text evidence="8">Binds 1 [4Fe-4S] cluster. The cluster is coordinated with 3 cysteines and an exchangeable S-adenosyl-L-methionine.</text>
</comment>
<evidence type="ECO:0000256" key="1">
    <source>
        <dbReference type="ARBA" id="ARBA00022485"/>
    </source>
</evidence>
<keyword evidence="3 8" id="KW-0479">Metal-binding</keyword>
<dbReference type="EC" id="4.3.99.3" evidence="8"/>
<evidence type="ECO:0000256" key="3">
    <source>
        <dbReference type="ARBA" id="ARBA00022723"/>
    </source>
</evidence>
<keyword evidence="7 8" id="KW-0456">Lyase</keyword>
<proteinExistence type="inferred from homology"/>
<comment type="cofactor">
    <cofactor evidence="8">
        <name>S-adenosyl-L-methionine</name>
        <dbReference type="ChEBI" id="CHEBI:59789"/>
    </cofactor>
    <text evidence="8">Binds 1 S-adenosyl-L-methionine per subunit.</text>
</comment>
<comment type="catalytic activity">
    <reaction evidence="8">
        <text>6-carboxy-5,6,7,8-tetrahydropterin + H(+) = 7-carboxy-7-carbaguanine + NH4(+)</text>
        <dbReference type="Rhea" id="RHEA:27974"/>
        <dbReference type="ChEBI" id="CHEBI:15378"/>
        <dbReference type="ChEBI" id="CHEBI:28938"/>
        <dbReference type="ChEBI" id="CHEBI:61032"/>
        <dbReference type="ChEBI" id="CHEBI:61036"/>
        <dbReference type="EC" id="4.3.99.3"/>
    </reaction>
</comment>
<dbReference type="PANTHER" id="PTHR42836">
    <property type="entry name" value="7-CARBOXY-7-DEAZAGUANINE SYNTHASE"/>
    <property type="match status" value="1"/>
</dbReference>
<evidence type="ECO:0000313" key="10">
    <source>
        <dbReference type="EMBL" id="TRX73158.1"/>
    </source>
</evidence>
<comment type="function">
    <text evidence="8">Catalyzes the complex heterocyclic radical-mediated conversion of 6-carboxy-5,6,7,8-tetrahydropterin (CPH4) to 7-carboxy-7-deazaguanine (CDG), a step common to the biosynthetic pathways of all 7-deazapurine-containing compounds.</text>
</comment>
<feature type="binding site" evidence="8">
    <location>
        <position position="88"/>
    </location>
    <ligand>
        <name>S-adenosyl-L-methionine</name>
        <dbReference type="ChEBI" id="CHEBI:59789"/>
    </ligand>
</feature>
<gene>
    <name evidence="8" type="primary">queE</name>
    <name evidence="10" type="ORF">FM069_19120</name>
</gene>
<comment type="cofactor">
    <cofactor evidence="8">
        <name>Mg(2+)</name>
        <dbReference type="ChEBI" id="CHEBI:18420"/>
    </cofactor>
</comment>
<dbReference type="InterPro" id="IPR007197">
    <property type="entry name" value="rSAM"/>
</dbReference>